<comment type="similarity">
    <text evidence="2">Belongs to the NGG1 family.</text>
</comment>
<keyword evidence="7" id="KW-0808">Transferase</keyword>
<dbReference type="Proteomes" id="UP000799767">
    <property type="component" value="Unassembled WGS sequence"/>
</dbReference>
<organism evidence="7 8">
    <name type="scientific">Neohortaea acidophila</name>
    <dbReference type="NCBI Taxonomy" id="245834"/>
    <lineage>
        <taxon>Eukaryota</taxon>
        <taxon>Fungi</taxon>
        <taxon>Dikarya</taxon>
        <taxon>Ascomycota</taxon>
        <taxon>Pezizomycotina</taxon>
        <taxon>Dothideomycetes</taxon>
        <taxon>Dothideomycetidae</taxon>
        <taxon>Mycosphaerellales</taxon>
        <taxon>Teratosphaeriaceae</taxon>
        <taxon>Neohortaea</taxon>
    </lineage>
</organism>
<dbReference type="Pfam" id="PF10198">
    <property type="entry name" value="Ada3"/>
    <property type="match status" value="1"/>
</dbReference>
<feature type="compositionally biased region" description="Basic and acidic residues" evidence="6">
    <location>
        <begin position="133"/>
        <end position="167"/>
    </location>
</feature>
<keyword evidence="3" id="KW-0805">Transcription regulation</keyword>
<name>A0A6A6PVI6_9PEZI</name>
<dbReference type="GO" id="GO:0000124">
    <property type="term" value="C:SAGA complex"/>
    <property type="evidence" value="ECO:0007669"/>
    <property type="project" value="TreeGrafter"/>
</dbReference>
<evidence type="ECO:0000256" key="2">
    <source>
        <dbReference type="ARBA" id="ARBA00005330"/>
    </source>
</evidence>
<protein>
    <submittedName>
        <fullName evidence="7">Histone acetyltransferases subunit 3-domain-containing protein</fullName>
    </submittedName>
</protein>
<evidence type="ECO:0000256" key="4">
    <source>
        <dbReference type="ARBA" id="ARBA00023163"/>
    </source>
</evidence>
<gene>
    <name evidence="7" type="ORF">BDY17DRAFT_280917</name>
</gene>
<feature type="compositionally biased region" description="Pro residues" evidence="6">
    <location>
        <begin position="224"/>
        <end position="236"/>
    </location>
</feature>
<dbReference type="OrthoDB" id="1232at2759"/>
<evidence type="ECO:0000313" key="7">
    <source>
        <dbReference type="EMBL" id="KAF2483741.1"/>
    </source>
</evidence>
<dbReference type="GO" id="GO:0005634">
    <property type="term" value="C:nucleus"/>
    <property type="evidence" value="ECO:0007669"/>
    <property type="project" value="UniProtKB-SubCell"/>
</dbReference>
<accession>A0A6A6PVI6</accession>
<dbReference type="EMBL" id="MU001635">
    <property type="protein sequence ID" value="KAF2483741.1"/>
    <property type="molecule type" value="Genomic_DNA"/>
</dbReference>
<feature type="region of interest" description="Disordered" evidence="6">
    <location>
        <begin position="120"/>
        <end position="258"/>
    </location>
</feature>
<dbReference type="AlphaFoldDB" id="A0A6A6PVI6"/>
<keyword evidence="4" id="KW-0804">Transcription</keyword>
<keyword evidence="5" id="KW-0539">Nucleus</keyword>
<evidence type="ECO:0000313" key="8">
    <source>
        <dbReference type="Proteomes" id="UP000799767"/>
    </source>
</evidence>
<feature type="region of interest" description="Disordered" evidence="6">
    <location>
        <begin position="584"/>
        <end position="622"/>
    </location>
</feature>
<comment type="subcellular location">
    <subcellularLocation>
        <location evidence="1">Nucleus</location>
    </subcellularLocation>
</comment>
<feature type="region of interest" description="Disordered" evidence="6">
    <location>
        <begin position="430"/>
        <end position="486"/>
    </location>
</feature>
<reference evidence="7" key="1">
    <citation type="journal article" date="2020" name="Stud. Mycol.">
        <title>101 Dothideomycetes genomes: a test case for predicting lifestyles and emergence of pathogens.</title>
        <authorList>
            <person name="Haridas S."/>
            <person name="Albert R."/>
            <person name="Binder M."/>
            <person name="Bloem J."/>
            <person name="Labutti K."/>
            <person name="Salamov A."/>
            <person name="Andreopoulos B."/>
            <person name="Baker S."/>
            <person name="Barry K."/>
            <person name="Bills G."/>
            <person name="Bluhm B."/>
            <person name="Cannon C."/>
            <person name="Castanera R."/>
            <person name="Culley D."/>
            <person name="Daum C."/>
            <person name="Ezra D."/>
            <person name="Gonzalez J."/>
            <person name="Henrissat B."/>
            <person name="Kuo A."/>
            <person name="Liang C."/>
            <person name="Lipzen A."/>
            <person name="Lutzoni F."/>
            <person name="Magnuson J."/>
            <person name="Mondo S."/>
            <person name="Nolan M."/>
            <person name="Ohm R."/>
            <person name="Pangilinan J."/>
            <person name="Park H.-J."/>
            <person name="Ramirez L."/>
            <person name="Alfaro M."/>
            <person name="Sun H."/>
            <person name="Tritt A."/>
            <person name="Yoshinaga Y."/>
            <person name="Zwiers L.-H."/>
            <person name="Turgeon B."/>
            <person name="Goodwin S."/>
            <person name="Spatafora J."/>
            <person name="Crous P."/>
            <person name="Grigoriev I."/>
        </authorList>
    </citation>
    <scope>NUCLEOTIDE SEQUENCE</scope>
    <source>
        <strain evidence="7">CBS 113389</strain>
    </source>
</reference>
<dbReference type="GO" id="GO:0016740">
    <property type="term" value="F:transferase activity"/>
    <property type="evidence" value="ECO:0007669"/>
    <property type="project" value="UniProtKB-KW"/>
</dbReference>
<evidence type="ECO:0000256" key="3">
    <source>
        <dbReference type="ARBA" id="ARBA00023015"/>
    </source>
</evidence>
<dbReference type="GO" id="GO:0003713">
    <property type="term" value="F:transcription coactivator activity"/>
    <property type="evidence" value="ECO:0007669"/>
    <property type="project" value="TreeGrafter"/>
</dbReference>
<proteinExistence type="inferred from homology"/>
<dbReference type="PANTHER" id="PTHR13556">
    <property type="entry name" value="TRANSCRIPTIONAL ADAPTER 3-RELATED"/>
    <property type="match status" value="1"/>
</dbReference>
<dbReference type="GeneID" id="54473053"/>
<dbReference type="InterPro" id="IPR019340">
    <property type="entry name" value="Histone_AcTrfase_su3"/>
</dbReference>
<evidence type="ECO:0000256" key="5">
    <source>
        <dbReference type="ARBA" id="ARBA00023242"/>
    </source>
</evidence>
<dbReference type="GO" id="GO:0006357">
    <property type="term" value="P:regulation of transcription by RNA polymerase II"/>
    <property type="evidence" value="ECO:0007669"/>
    <property type="project" value="TreeGrafter"/>
</dbReference>
<dbReference type="RefSeq" id="XP_033590311.1">
    <property type="nucleotide sequence ID" value="XM_033732051.1"/>
</dbReference>
<evidence type="ECO:0000256" key="1">
    <source>
        <dbReference type="ARBA" id="ARBA00004123"/>
    </source>
</evidence>
<feature type="region of interest" description="Disordered" evidence="6">
    <location>
        <begin position="384"/>
        <end position="407"/>
    </location>
</feature>
<sequence>MAPTASKKGTRNTARDRRSSSRQSTPLSALGDTAPPTPQAATPQSAIATPSIPKETGYIHTPTAALVSHDDTISALIEKANGSGANKGADPPSARELHALHGKIKETINKFMTRRGEVCDRSMRQLAQKRKERIAMEREQEASRAAAEDAARVKREKEEESEKERERKEKKKSKSAGSGKKRSADEMELDVEEGERQEQKDALPNVGAHGVARQDGVGVNEGAKPPPSPVISPRPPVDLMDVAASPSDSDVSRAEPSSTAPLYERLFGKDPTLFDDPIVYDIRELHDDMSEEEKRAILNVARWPEGDLRDLTAGDPPDMDFSNAKPANQVHFSTFQTYAEPYIRPFTEEDVAFLKERGDRVTPYLIPARGPRGYKEIWAAEDGMDGVAPPRKQEPNPNEARGSMEDMNDDTAETDEISLGPVMNRLLSILRPSPSTNSKKEPVEDIDGDTSMLNGDADQTAPGAPPTTAIEDTKPTTCLPPDAPRPPTLPQLDYAEIESRAIQELRHIGFLGPNDMPDLASHNDDEVAARLRTLQHELRRVSRINNMRKARVLELTEERMAMQEYSNIADDLDNQVNAAYLKRNRSLGKSGSKKGGGGGGSSARPGQKGVAGVGAGGGGRGVSDGVRALMQKRRDWIEMVGPVVGFGRPPIPGDEETIFDEASMKRLEKAEREAEAGEAEGD</sequence>
<feature type="compositionally biased region" description="Low complexity" evidence="6">
    <location>
        <begin position="39"/>
        <end position="51"/>
    </location>
</feature>
<dbReference type="PANTHER" id="PTHR13556:SF2">
    <property type="entry name" value="TRANSCRIPTIONAL ADAPTER 3"/>
    <property type="match status" value="1"/>
</dbReference>
<evidence type="ECO:0000256" key="6">
    <source>
        <dbReference type="SAM" id="MobiDB-lite"/>
    </source>
</evidence>
<feature type="region of interest" description="Disordered" evidence="6">
    <location>
        <begin position="1"/>
        <end position="56"/>
    </location>
</feature>
<feature type="compositionally biased region" description="Gly residues" evidence="6">
    <location>
        <begin position="609"/>
        <end position="622"/>
    </location>
</feature>
<keyword evidence="8" id="KW-1185">Reference proteome</keyword>